<dbReference type="Proteomes" id="UP000727456">
    <property type="component" value="Unassembled WGS sequence"/>
</dbReference>
<accession>A0ABX0TZ06</accession>
<sequence length="221" mass="23463">MQGLATVPGVIDLGTTARRDGWTNRRRCRFLALLVEGRQVAAACRAVGLSVASAYALRGRAGGEAFARAWRAARAFARNRCSGIVTSRAIDGVSVTRVGADGVAVTHHRLDNRAALAQLRRLDRMAEAPQSILPRQGGGGAEGVGGGGRRRTIQDIPDLPLRQAEACHLPLAGEEWGKPVTSLNFFNFGDGRGYENSLSPVGCAGVFVFVRGRTLARTGWG</sequence>
<keyword evidence="2" id="KW-1185">Reference proteome</keyword>
<dbReference type="EMBL" id="JAAOZC010000007">
    <property type="protein sequence ID" value="NIJ08980.1"/>
    <property type="molecule type" value="Genomic_DNA"/>
</dbReference>
<name>A0ABX0TZ06_9SPHN</name>
<organism evidence="1 2">
    <name type="scientific">Sphingomonas vulcanisoli</name>
    <dbReference type="NCBI Taxonomy" id="1658060"/>
    <lineage>
        <taxon>Bacteria</taxon>
        <taxon>Pseudomonadati</taxon>
        <taxon>Pseudomonadota</taxon>
        <taxon>Alphaproteobacteria</taxon>
        <taxon>Sphingomonadales</taxon>
        <taxon>Sphingomonadaceae</taxon>
        <taxon>Sphingomonas</taxon>
    </lineage>
</organism>
<evidence type="ECO:0000313" key="1">
    <source>
        <dbReference type="EMBL" id="NIJ08980.1"/>
    </source>
</evidence>
<protein>
    <recommendedName>
        <fullName evidence="3">Helix-turn-helix domain-containing protein</fullName>
    </recommendedName>
</protein>
<evidence type="ECO:0008006" key="3">
    <source>
        <dbReference type="Google" id="ProtNLM"/>
    </source>
</evidence>
<proteinExistence type="predicted"/>
<gene>
    <name evidence="1" type="ORF">FHS31_002610</name>
</gene>
<dbReference type="RefSeq" id="WP_167074159.1">
    <property type="nucleotide sequence ID" value="NZ_JAAOZC010000007.1"/>
</dbReference>
<comment type="caution">
    <text evidence="1">The sequence shown here is derived from an EMBL/GenBank/DDBJ whole genome shotgun (WGS) entry which is preliminary data.</text>
</comment>
<reference evidence="1 2" key="1">
    <citation type="submission" date="2020-03" db="EMBL/GenBank/DDBJ databases">
        <title>Genomic Encyclopedia of Type Strains, Phase III (KMG-III): the genomes of soil and plant-associated and newly described type strains.</title>
        <authorList>
            <person name="Whitman W."/>
        </authorList>
    </citation>
    <scope>NUCLEOTIDE SEQUENCE [LARGE SCALE GENOMIC DNA]</scope>
    <source>
        <strain evidence="1 2">CECT 8804</strain>
    </source>
</reference>
<evidence type="ECO:0000313" key="2">
    <source>
        <dbReference type="Proteomes" id="UP000727456"/>
    </source>
</evidence>